<keyword evidence="3 5" id="KW-0067">ATP-binding</keyword>
<gene>
    <name evidence="5" type="ORF">HHJ77_10885</name>
</gene>
<dbReference type="SMART" id="SM00382">
    <property type="entry name" value="AAA"/>
    <property type="match status" value="1"/>
</dbReference>
<dbReference type="PANTHER" id="PTHR42939:SF3">
    <property type="entry name" value="ABC TRANSPORTER ATP-BINDING COMPONENT"/>
    <property type="match status" value="1"/>
</dbReference>
<protein>
    <submittedName>
        <fullName evidence="5">ABC transporter ATP-binding protein</fullName>
    </submittedName>
</protein>
<dbReference type="Pfam" id="PF00005">
    <property type="entry name" value="ABC_tran"/>
    <property type="match status" value="1"/>
</dbReference>
<dbReference type="GO" id="GO:0005524">
    <property type="term" value="F:ATP binding"/>
    <property type="evidence" value="ECO:0007669"/>
    <property type="project" value="UniProtKB-KW"/>
</dbReference>
<dbReference type="Gene3D" id="3.40.50.300">
    <property type="entry name" value="P-loop containing nucleotide triphosphate hydrolases"/>
    <property type="match status" value="1"/>
</dbReference>
<dbReference type="InterPro" id="IPR027417">
    <property type="entry name" value="P-loop_NTPase"/>
</dbReference>
<organism evidence="5 6">
    <name type="scientific">Mobiluncus mulieris</name>
    <dbReference type="NCBI Taxonomy" id="2052"/>
    <lineage>
        <taxon>Bacteria</taxon>
        <taxon>Bacillati</taxon>
        <taxon>Actinomycetota</taxon>
        <taxon>Actinomycetes</taxon>
        <taxon>Actinomycetales</taxon>
        <taxon>Actinomycetaceae</taxon>
        <taxon>Mobiluncus</taxon>
    </lineage>
</organism>
<sequence length="287" mass="32106">MNTPTTNAIEIEGLVKKLGTFELGPLTLNIPRGCFVGLIGENGAGKSTTMKLLHGILEPSAGNIRVLGNNPATDNPAYKARVGFVFDDLYLPENFKLKHVERFNRLLYGEAWHPQTFWGLAERFDLPPKKWIKKYSRGMKMKLGMVCALSHHAELLILDEPTSGLDPVVRDDVLDIIMDFMQDESHSVLFSSHIISDLQKAADYVAFIHKGKLLMMEAKDELSEKYALLQANTEQLASLAPGAILGRRHTEFGDTVLVERDRVPAGFTLERPSIEDIMVYLIKGEEK</sequence>
<comment type="caution">
    <text evidence="5">The sequence shown here is derived from an EMBL/GenBank/DDBJ whole genome shotgun (WGS) entry which is preliminary data.</text>
</comment>
<feature type="domain" description="ABC transporter" evidence="4">
    <location>
        <begin position="3"/>
        <end position="235"/>
    </location>
</feature>
<dbReference type="InterPro" id="IPR003439">
    <property type="entry name" value="ABC_transporter-like_ATP-bd"/>
</dbReference>
<name>A0A7Y0UVR4_9ACTO</name>
<keyword evidence="1" id="KW-0813">Transport</keyword>
<evidence type="ECO:0000256" key="1">
    <source>
        <dbReference type="ARBA" id="ARBA00022448"/>
    </source>
</evidence>
<dbReference type="PROSITE" id="PS50893">
    <property type="entry name" value="ABC_TRANSPORTER_2"/>
    <property type="match status" value="1"/>
</dbReference>
<dbReference type="InterPro" id="IPR051782">
    <property type="entry name" value="ABC_Transporter_VariousFunc"/>
</dbReference>
<dbReference type="AlphaFoldDB" id="A0A7Y0UVR4"/>
<dbReference type="CDD" id="cd03230">
    <property type="entry name" value="ABC_DR_subfamily_A"/>
    <property type="match status" value="1"/>
</dbReference>
<evidence type="ECO:0000259" key="4">
    <source>
        <dbReference type="PROSITE" id="PS50893"/>
    </source>
</evidence>
<reference evidence="5 6" key="1">
    <citation type="submission" date="2020-04" db="EMBL/GenBank/DDBJ databases">
        <title>Antimicrobial susceptibility and clonality of vaginal-derived multi-drug resistant Mobiluncus isolates in China.</title>
        <authorList>
            <person name="Zhang X."/>
        </authorList>
    </citation>
    <scope>NUCLEOTIDE SEQUENCE [LARGE SCALE GENOMIC DNA]</scope>
    <source>
        <strain evidence="5 6">12</strain>
    </source>
</reference>
<evidence type="ECO:0000256" key="3">
    <source>
        <dbReference type="ARBA" id="ARBA00022840"/>
    </source>
</evidence>
<dbReference type="EMBL" id="JABCUS010000035">
    <property type="protein sequence ID" value="NMX04389.1"/>
    <property type="molecule type" value="Genomic_DNA"/>
</dbReference>
<dbReference type="RefSeq" id="WP_169763264.1">
    <property type="nucleotide sequence ID" value="NZ_JABCUQ010000031.1"/>
</dbReference>
<dbReference type="SUPFAM" id="SSF52540">
    <property type="entry name" value="P-loop containing nucleoside triphosphate hydrolases"/>
    <property type="match status" value="1"/>
</dbReference>
<dbReference type="GO" id="GO:0016887">
    <property type="term" value="F:ATP hydrolysis activity"/>
    <property type="evidence" value="ECO:0007669"/>
    <property type="project" value="InterPro"/>
</dbReference>
<evidence type="ECO:0000313" key="6">
    <source>
        <dbReference type="Proteomes" id="UP000575397"/>
    </source>
</evidence>
<dbReference type="PANTHER" id="PTHR42939">
    <property type="entry name" value="ABC TRANSPORTER ATP-BINDING PROTEIN ALBC-RELATED"/>
    <property type="match status" value="1"/>
</dbReference>
<dbReference type="InterPro" id="IPR003593">
    <property type="entry name" value="AAA+_ATPase"/>
</dbReference>
<proteinExistence type="predicted"/>
<accession>A0A7Y0UVR4</accession>
<dbReference type="Proteomes" id="UP000575397">
    <property type="component" value="Unassembled WGS sequence"/>
</dbReference>
<evidence type="ECO:0000256" key="2">
    <source>
        <dbReference type="ARBA" id="ARBA00022741"/>
    </source>
</evidence>
<keyword evidence="2" id="KW-0547">Nucleotide-binding</keyword>
<evidence type="ECO:0000313" key="5">
    <source>
        <dbReference type="EMBL" id="NMX04389.1"/>
    </source>
</evidence>